<reference evidence="1" key="2">
    <citation type="journal article" date="2015" name="Data Brief">
        <title>Shoot transcriptome of the giant reed, Arundo donax.</title>
        <authorList>
            <person name="Barrero R.A."/>
            <person name="Guerrero F.D."/>
            <person name="Moolhuijzen P."/>
            <person name="Goolsby J.A."/>
            <person name="Tidwell J."/>
            <person name="Bellgard S.E."/>
            <person name="Bellgard M.I."/>
        </authorList>
    </citation>
    <scope>NUCLEOTIDE SEQUENCE</scope>
    <source>
        <tissue evidence="1">Shoot tissue taken approximately 20 cm above the soil surface</tissue>
    </source>
</reference>
<proteinExistence type="predicted"/>
<dbReference type="AlphaFoldDB" id="A0A0A9AV68"/>
<evidence type="ECO:0000313" key="1">
    <source>
        <dbReference type="EMBL" id="JAD55594.1"/>
    </source>
</evidence>
<accession>A0A0A9AV68</accession>
<organism evidence="1">
    <name type="scientific">Arundo donax</name>
    <name type="common">Giant reed</name>
    <name type="synonym">Donax arundinaceus</name>
    <dbReference type="NCBI Taxonomy" id="35708"/>
    <lineage>
        <taxon>Eukaryota</taxon>
        <taxon>Viridiplantae</taxon>
        <taxon>Streptophyta</taxon>
        <taxon>Embryophyta</taxon>
        <taxon>Tracheophyta</taxon>
        <taxon>Spermatophyta</taxon>
        <taxon>Magnoliopsida</taxon>
        <taxon>Liliopsida</taxon>
        <taxon>Poales</taxon>
        <taxon>Poaceae</taxon>
        <taxon>PACMAD clade</taxon>
        <taxon>Arundinoideae</taxon>
        <taxon>Arundineae</taxon>
        <taxon>Arundo</taxon>
    </lineage>
</organism>
<name>A0A0A9AV68_ARUDO</name>
<dbReference type="EMBL" id="GBRH01242301">
    <property type="protein sequence ID" value="JAD55594.1"/>
    <property type="molecule type" value="Transcribed_RNA"/>
</dbReference>
<reference evidence="1" key="1">
    <citation type="submission" date="2014-09" db="EMBL/GenBank/DDBJ databases">
        <authorList>
            <person name="Magalhaes I.L.F."/>
            <person name="Oliveira U."/>
            <person name="Santos F.R."/>
            <person name="Vidigal T.H.D.A."/>
            <person name="Brescovit A.D."/>
            <person name="Santos A.J."/>
        </authorList>
    </citation>
    <scope>NUCLEOTIDE SEQUENCE</scope>
    <source>
        <tissue evidence="1">Shoot tissue taken approximately 20 cm above the soil surface</tissue>
    </source>
</reference>
<protein>
    <submittedName>
        <fullName evidence="1">Uncharacterized protein</fullName>
    </submittedName>
</protein>
<sequence>MAANLLPNYFKCIGVRLEPAAHLHSSSSRCSHKMRNG</sequence>